<protein>
    <submittedName>
        <fullName evidence="4">Uncharacterized protein LOC104238968 isoform X1</fullName>
    </submittedName>
</protein>
<dbReference type="RefSeq" id="XP_009791794.1">
    <property type="nucleotide sequence ID" value="XM_009793492.1"/>
</dbReference>
<evidence type="ECO:0000256" key="1">
    <source>
        <dbReference type="SAM" id="MobiDB-lite"/>
    </source>
</evidence>
<dbReference type="GO" id="GO:0005768">
    <property type="term" value="C:endosome"/>
    <property type="evidence" value="ECO:0007669"/>
    <property type="project" value="UniProtKB-ARBA"/>
</dbReference>
<dbReference type="PANTHER" id="PTHR45971:SF1">
    <property type="entry name" value="RUBICON, ISOFORM A"/>
    <property type="match status" value="1"/>
</dbReference>
<feature type="domain" description="PX" evidence="2">
    <location>
        <begin position="656"/>
        <end position="776"/>
    </location>
</feature>
<dbReference type="CDD" id="cd06093">
    <property type="entry name" value="PX_domain"/>
    <property type="match status" value="1"/>
</dbReference>
<dbReference type="GO" id="GO:1901981">
    <property type="term" value="F:phosphatidylinositol phosphate binding"/>
    <property type="evidence" value="ECO:0007669"/>
    <property type="project" value="TreeGrafter"/>
</dbReference>
<dbReference type="Pfam" id="PF13901">
    <property type="entry name" value="RH_dom"/>
    <property type="match status" value="1"/>
</dbReference>
<dbReference type="InterPro" id="IPR036871">
    <property type="entry name" value="PX_dom_sf"/>
</dbReference>
<dbReference type="eggNOG" id="KOG1829">
    <property type="taxonomic scope" value="Eukaryota"/>
</dbReference>
<sequence>MISVVLSSVDLRVFTAGCNQMENGEGTKENLTSTVSSPFVPLGNEFSWQSQKSEDGDDLTEYSSCDAESEFERYCSANSAMGTPTVRGSVVTAFHEFPGSFKLGDDSYRVKSFRGCKKLSDFSGVGPSTRGSEYSGGKRSAQEEGLVGIGKGLDLYGNAGFMDEETFLQNMDMGDEWYVKDDETLNMRSDNGTKLHFNRSSCTSDEYKNGVLIEGDTEASGVGNNSLEIEAEFQRDIEAVDGSLEVSSLQPGAATGGAECLDESETSSRYEYSEGEDSMFGGNTDDEKNDSYFRKEVKHSHEEHDKNGYKLVMGSAVAFGSNDWDDFMQENREFTPTLMVHKELQAENQPSIESENGCLSSASTVNAEFSSVGLTMPKEKEKGTLLPSYQGQGGNESTEHTTTYNVDPLSLLNQGEGENAEGEKAMLVKNNETRKVNESAEFHDKSSVHNMLQVDHNPQRKPGEASLMEGAKLKVEVLEPTDQCVCTEEVIHITDDLVSRKAEPENLRLLLDPLSRSATSKNYLSMEHSDDRTVELSADKSSSPSSASVAADATRTKHGTMNSSSSVNYLEDHLTSGKTHNLELNKFYNEVVHDMEEILLDSGESPGFALGNKIHHSYIPLPSRDGGSTASTSVTSDVSHDTQRPLRFDRVEVVGARQKTGDVSLSERLVGVKKYTVYRIKVWSGDDYWEVERRYRDFCALYRQLKKSFADQGWILPPVWSATERESRKIFGSASPNVVADRSVLIQECLHSLLHDKFRSGPLNALICFLSPSKDVPNSPASDTNIPQSPYSSRSTNRGDVSSLGQKISLIVNKRPLKSKKQLLDEQHYSCAGCYKSFDDGKTRIQELAQTLGWGKPRLCEYSGQLYCSSCHTNDMAVLPARVLHCWDFNQYPVSQLAKSYLDSIYDQPMLCVSAVNPMLFSRVPALQHVTNIRKRIEKILPFVRCPFRSSIYKGVGSRRYILEGNDFFALRDLIDLSKGVFAVALPVMVDTILRKILEHITDQCLICYDVGIPCTARQDCDDPSSLIFPFQEGEIERCKSCDSVFHKHCFKRISSCPCGTRLKTKQEGNSTKGSQNMGNWGILSLDLLGKRADLSKGLVTGLLGKVRSLKSSRNEEEHEDNNTVILMDSLPMTTL</sequence>
<feature type="region of interest" description="Disordered" evidence="1">
    <location>
        <begin position="248"/>
        <end position="289"/>
    </location>
</feature>
<dbReference type="PROSITE" id="PS50195">
    <property type="entry name" value="PX"/>
    <property type="match status" value="1"/>
</dbReference>
<feature type="region of interest" description="Disordered" evidence="1">
    <location>
        <begin position="775"/>
        <end position="801"/>
    </location>
</feature>
<name>A0A1U7XXW8_NICSY</name>
<feature type="compositionally biased region" description="Polar residues" evidence="1">
    <location>
        <begin position="779"/>
        <end position="801"/>
    </location>
</feature>
<dbReference type="GO" id="GO:0016020">
    <property type="term" value="C:membrane"/>
    <property type="evidence" value="ECO:0007669"/>
    <property type="project" value="UniProtKB-ARBA"/>
</dbReference>
<feature type="compositionally biased region" description="Low complexity" evidence="1">
    <location>
        <begin position="628"/>
        <end position="637"/>
    </location>
</feature>
<dbReference type="Proteomes" id="UP000189701">
    <property type="component" value="Unplaced"/>
</dbReference>
<evidence type="ECO:0000313" key="4">
    <source>
        <dbReference type="RefSeq" id="XP_009791794.1"/>
    </source>
</evidence>
<dbReference type="Gene3D" id="3.30.1520.10">
    <property type="entry name" value="Phox-like domain"/>
    <property type="match status" value="1"/>
</dbReference>
<evidence type="ECO:0000259" key="2">
    <source>
        <dbReference type="PROSITE" id="PS50195"/>
    </source>
</evidence>
<feature type="compositionally biased region" description="Basic and acidic residues" evidence="1">
    <location>
        <begin position="527"/>
        <end position="538"/>
    </location>
</feature>
<dbReference type="STRING" id="4096.A0A1U7XXW8"/>
<feature type="region of interest" description="Disordered" evidence="1">
    <location>
        <begin position="525"/>
        <end position="565"/>
    </location>
</feature>
<organism evidence="3 4">
    <name type="scientific">Nicotiana sylvestris</name>
    <name type="common">Wood tobacco</name>
    <name type="synonym">South American tobacco</name>
    <dbReference type="NCBI Taxonomy" id="4096"/>
    <lineage>
        <taxon>Eukaryota</taxon>
        <taxon>Viridiplantae</taxon>
        <taxon>Streptophyta</taxon>
        <taxon>Embryophyta</taxon>
        <taxon>Tracheophyta</taxon>
        <taxon>Spermatophyta</taxon>
        <taxon>Magnoliopsida</taxon>
        <taxon>eudicotyledons</taxon>
        <taxon>Gunneridae</taxon>
        <taxon>Pentapetalae</taxon>
        <taxon>asterids</taxon>
        <taxon>lamiids</taxon>
        <taxon>Solanales</taxon>
        <taxon>Solanaceae</taxon>
        <taxon>Nicotianoideae</taxon>
        <taxon>Nicotianeae</taxon>
        <taxon>Nicotiana</taxon>
    </lineage>
</organism>
<reference evidence="4" key="2">
    <citation type="submission" date="2025-08" db="UniProtKB">
        <authorList>
            <consortium name="RefSeq"/>
        </authorList>
    </citation>
    <scope>IDENTIFICATION</scope>
    <source>
        <tissue evidence="4">Leaf</tissue>
    </source>
</reference>
<keyword evidence="3" id="KW-1185">Reference proteome</keyword>
<dbReference type="AlphaFoldDB" id="A0A1U7XXW8"/>
<accession>A0A1U7XXW8</accession>
<dbReference type="Pfam" id="PF00787">
    <property type="entry name" value="PX"/>
    <property type="match status" value="1"/>
</dbReference>
<gene>
    <name evidence="4" type="primary">LOC104238968</name>
</gene>
<dbReference type="InterPro" id="IPR052428">
    <property type="entry name" value="Autophagy_HostDef_Reg"/>
</dbReference>
<dbReference type="SUPFAM" id="SSF64268">
    <property type="entry name" value="PX domain"/>
    <property type="match status" value="1"/>
</dbReference>
<proteinExistence type="predicted"/>
<evidence type="ECO:0000313" key="3">
    <source>
        <dbReference type="Proteomes" id="UP000189701"/>
    </source>
</evidence>
<dbReference type="InterPro" id="IPR025258">
    <property type="entry name" value="RH_dom"/>
</dbReference>
<reference evidence="3" key="1">
    <citation type="journal article" date="2013" name="Genome Biol.">
        <title>Reference genomes and transcriptomes of Nicotiana sylvestris and Nicotiana tomentosiformis.</title>
        <authorList>
            <person name="Sierro N."/>
            <person name="Battey J.N."/>
            <person name="Ouadi S."/>
            <person name="Bovet L."/>
            <person name="Goepfert S."/>
            <person name="Bakaher N."/>
            <person name="Peitsch M.C."/>
            <person name="Ivanov N.V."/>
        </authorList>
    </citation>
    <scope>NUCLEOTIDE SEQUENCE [LARGE SCALE GENOMIC DNA]</scope>
</reference>
<dbReference type="OrthoDB" id="1918044at2759"/>
<dbReference type="SMART" id="SM01175">
    <property type="entry name" value="DUF4206"/>
    <property type="match status" value="1"/>
</dbReference>
<dbReference type="InterPro" id="IPR001683">
    <property type="entry name" value="PX_dom"/>
</dbReference>
<feature type="region of interest" description="Disordered" evidence="1">
    <location>
        <begin position="621"/>
        <end position="642"/>
    </location>
</feature>
<feature type="compositionally biased region" description="Low complexity" evidence="1">
    <location>
        <begin position="539"/>
        <end position="553"/>
    </location>
</feature>
<dbReference type="PANTHER" id="PTHR45971">
    <property type="entry name" value="PHOX (PX) DOMAIN-CONTAINING PROTEIN"/>
    <property type="match status" value="1"/>
</dbReference>